<dbReference type="GO" id="GO:0051082">
    <property type="term" value="F:unfolded protein binding"/>
    <property type="evidence" value="ECO:0007669"/>
    <property type="project" value="UniProtKB-UniRule"/>
</dbReference>
<comment type="function">
    <text evidence="4 7">Molecular chaperone capable of stabilizing a range of proteins. Seems to fulfill an ATP-independent, HSP70-like function in archaeal de novo protein folding.</text>
</comment>
<dbReference type="Proteomes" id="UP000037237">
    <property type="component" value="Unassembled WGS sequence"/>
</dbReference>
<evidence type="ECO:0000256" key="4">
    <source>
        <dbReference type="ARBA" id="ARBA00025077"/>
    </source>
</evidence>
<evidence type="ECO:0000256" key="5">
    <source>
        <dbReference type="ARBA" id="ARBA00044156"/>
    </source>
</evidence>
<evidence type="ECO:0000313" key="10">
    <source>
        <dbReference type="Proteomes" id="UP000037237"/>
    </source>
</evidence>
<dbReference type="SUPFAM" id="SSF46579">
    <property type="entry name" value="Prefoldin"/>
    <property type="match status" value="1"/>
</dbReference>
<dbReference type="CDD" id="cd23160">
    <property type="entry name" value="Prefoldin_alpha_GimC"/>
    <property type="match status" value="1"/>
</dbReference>
<evidence type="ECO:0000256" key="2">
    <source>
        <dbReference type="ARBA" id="ARBA00011716"/>
    </source>
</evidence>
<evidence type="ECO:0000256" key="3">
    <source>
        <dbReference type="ARBA" id="ARBA00023186"/>
    </source>
</evidence>
<comment type="subcellular location">
    <subcellularLocation>
        <location evidence="7">Cytoplasm</location>
    </subcellularLocation>
</comment>
<comment type="similarity">
    <text evidence="7">Belongs to the prefoldin alpha subunit family.</text>
</comment>
<dbReference type="GO" id="GO:0016272">
    <property type="term" value="C:prefoldin complex"/>
    <property type="evidence" value="ECO:0007669"/>
    <property type="project" value="UniProtKB-UniRule"/>
</dbReference>
<dbReference type="InterPro" id="IPR011599">
    <property type="entry name" value="PFD_alpha_archaea"/>
</dbReference>
<keyword evidence="8" id="KW-0175">Coiled coil</keyword>
<gene>
    <name evidence="7" type="primary">pfdA</name>
    <name evidence="9" type="ORF">AC477_03020</name>
</gene>
<dbReference type="PANTHER" id="PTHR12674:SF2">
    <property type="entry name" value="PREFOLDIN SUBUNIT 5"/>
    <property type="match status" value="1"/>
</dbReference>
<dbReference type="AlphaFoldDB" id="A0A0M0BUU5"/>
<evidence type="ECO:0000256" key="8">
    <source>
        <dbReference type="SAM" id="Coils"/>
    </source>
</evidence>
<dbReference type="HAMAP" id="MF_00308">
    <property type="entry name" value="PfdA"/>
    <property type="match status" value="1"/>
</dbReference>
<evidence type="ECO:0000256" key="1">
    <source>
        <dbReference type="ARBA" id="ARBA00010048"/>
    </source>
</evidence>
<keyword evidence="7" id="KW-0963">Cytoplasm</keyword>
<proteinExistence type="inferred from homology"/>
<accession>A0A0M0BUU5</accession>
<organism evidence="9 10">
    <name type="scientific">miscellaneous Crenarchaeota group-1 archaeon SG8-32-1</name>
    <dbReference type="NCBI Taxonomy" id="1685124"/>
    <lineage>
        <taxon>Archaea</taxon>
        <taxon>Candidatus Bathyarchaeota</taxon>
        <taxon>MCG-1</taxon>
    </lineage>
</organism>
<dbReference type="Pfam" id="PF02996">
    <property type="entry name" value="Prefoldin"/>
    <property type="match status" value="1"/>
</dbReference>
<dbReference type="InterPro" id="IPR004127">
    <property type="entry name" value="Prefoldin_subunit_alpha"/>
</dbReference>
<dbReference type="GO" id="GO:0006457">
    <property type="term" value="P:protein folding"/>
    <property type="evidence" value="ECO:0007669"/>
    <property type="project" value="UniProtKB-UniRule"/>
</dbReference>
<comment type="subunit">
    <text evidence="2 7">Heterohexamer of two alpha and four beta subunits.</text>
</comment>
<evidence type="ECO:0000256" key="6">
    <source>
        <dbReference type="ARBA" id="ARBA00044231"/>
    </source>
</evidence>
<name>A0A0M0BUU5_9ARCH</name>
<dbReference type="InterPro" id="IPR009053">
    <property type="entry name" value="Prefoldin"/>
</dbReference>
<dbReference type="Gene3D" id="1.10.287.370">
    <property type="match status" value="1"/>
</dbReference>
<dbReference type="GO" id="GO:0005737">
    <property type="term" value="C:cytoplasm"/>
    <property type="evidence" value="ECO:0007669"/>
    <property type="project" value="UniProtKB-SubCell"/>
</dbReference>
<comment type="caution">
    <text evidence="9">The sequence shown here is derived from an EMBL/GenBank/DDBJ whole genome shotgun (WGS) entry which is preliminary data.</text>
</comment>
<keyword evidence="3 7" id="KW-0143">Chaperone</keyword>
<feature type="coiled-coil region" evidence="8">
    <location>
        <begin position="77"/>
        <end position="129"/>
    </location>
</feature>
<dbReference type="PANTHER" id="PTHR12674">
    <property type="entry name" value="PREFOLDIN SUBUNIT 5"/>
    <property type="match status" value="1"/>
</dbReference>
<sequence length="143" mass="15851">MESRYLEETVNELQSRISMINSAINELRVSNVTLEGLEKEKKGSQLFVPIGGGSYVKAKLVTAKKVVVGIGADVAVEKTVKETKNDLESRIKDMEKTREALGQQLNQVIGRIQENRAKLEEISAKLREEGVNPSGVREAKKRA</sequence>
<evidence type="ECO:0000313" key="9">
    <source>
        <dbReference type="EMBL" id="KON32398.1"/>
    </source>
</evidence>
<reference evidence="9 10" key="1">
    <citation type="submission" date="2015-06" db="EMBL/GenBank/DDBJ databases">
        <title>New insights into the roles of widespread benthic archaea in carbon and nitrogen cycling.</title>
        <authorList>
            <person name="Lazar C.S."/>
            <person name="Baker B.J."/>
            <person name="Seitz K.W."/>
            <person name="Hyde A.S."/>
            <person name="Dick G.J."/>
            <person name="Hinrichs K.-U."/>
            <person name="Teske A.P."/>
        </authorList>
    </citation>
    <scope>NUCLEOTIDE SEQUENCE [LARGE SCALE GENOMIC DNA]</scope>
    <source>
        <strain evidence="9">SG8-32-1</strain>
    </source>
</reference>
<comment type="similarity">
    <text evidence="1">Belongs to the prefoldin subunit alpha family.</text>
</comment>
<dbReference type="NCBIfam" id="TIGR00293">
    <property type="entry name" value="prefoldin subunit alpha"/>
    <property type="match status" value="1"/>
</dbReference>
<dbReference type="EMBL" id="LFWU01000068">
    <property type="protein sequence ID" value="KON32398.1"/>
    <property type="molecule type" value="Genomic_DNA"/>
</dbReference>
<protein>
    <recommendedName>
        <fullName evidence="5 7">Prefoldin subunit alpha</fullName>
    </recommendedName>
    <alternativeName>
        <fullName evidence="6 7">GimC subunit alpha</fullName>
    </alternativeName>
</protein>
<evidence type="ECO:0000256" key="7">
    <source>
        <dbReference type="HAMAP-Rule" id="MF_00308"/>
    </source>
</evidence>